<proteinExistence type="predicted"/>
<sequence>MDIRNHTNALGASASRLLRRAGAGSSAHANALLARVSKVVQYPPSRIGRTSALLTMPISIVCRLLEHCDLLDRVAVAQTCQTLRLASLSLPHIWSRLDHNEDYVLHNKSRLLQWSYPRLVDVELSFDTPFPYDAFDAFAAAIFPRLSSFVLRIAVTSNLSTIPDRGQHSVWDRVSIALSRPAPHMHTLSLTFHADPSIGHFHLRSDLLNGEPGVLRTCMLHGLRPPPLLRPCNALSGLRTLDFTHELSSFTASELAAVLSLSPALETFGLTATSFLHDADSDILPSALHSQLRRLAVDFPTLMEFDSARALARRFPNLHELAIVGSAGYNRPFEDQLDWPGPLRAFVLGDDNDLFEFGDANVQSFCAKVRTSFDVGWGPIMASHRLVSLVVHEHEVSRCGPLPCAPNLTDLSIFLASWAETSNRWDCGVLEDAELIFDYPALCRLRFAQLPKITSLSVLRTASGGREYRHLRDPDYTIALTDIVDFVRDRVRLQPPGRRLDTLILSGIGNIVDLHLAQSLHMIKSIATDIDFEHSLPPHLLRYLSSRDADQNPTSIFSSAQRPDSDDDPLLSPYRRRRRW</sequence>
<dbReference type="Gene3D" id="3.80.10.10">
    <property type="entry name" value="Ribonuclease Inhibitor"/>
    <property type="match status" value="1"/>
</dbReference>
<gene>
    <name evidence="3" type="ORF">EXIGLDRAFT_834113</name>
</gene>
<dbReference type="EMBL" id="KV425952">
    <property type="protein sequence ID" value="KZV95717.1"/>
    <property type="molecule type" value="Genomic_DNA"/>
</dbReference>
<organism evidence="3 4">
    <name type="scientific">Exidia glandulosa HHB12029</name>
    <dbReference type="NCBI Taxonomy" id="1314781"/>
    <lineage>
        <taxon>Eukaryota</taxon>
        <taxon>Fungi</taxon>
        <taxon>Dikarya</taxon>
        <taxon>Basidiomycota</taxon>
        <taxon>Agaricomycotina</taxon>
        <taxon>Agaricomycetes</taxon>
        <taxon>Auriculariales</taxon>
        <taxon>Exidiaceae</taxon>
        <taxon>Exidia</taxon>
    </lineage>
</organism>
<dbReference type="InterPro" id="IPR032675">
    <property type="entry name" value="LRR_dom_sf"/>
</dbReference>
<evidence type="ECO:0000313" key="4">
    <source>
        <dbReference type="Proteomes" id="UP000077266"/>
    </source>
</evidence>
<dbReference type="AlphaFoldDB" id="A0A165K356"/>
<evidence type="ECO:0000259" key="2">
    <source>
        <dbReference type="SMART" id="SM00256"/>
    </source>
</evidence>
<keyword evidence="4" id="KW-1185">Reference proteome</keyword>
<dbReference type="Proteomes" id="UP000077266">
    <property type="component" value="Unassembled WGS sequence"/>
</dbReference>
<evidence type="ECO:0000313" key="3">
    <source>
        <dbReference type="EMBL" id="KZV95717.1"/>
    </source>
</evidence>
<dbReference type="SMART" id="SM00256">
    <property type="entry name" value="FBOX"/>
    <property type="match status" value="1"/>
</dbReference>
<dbReference type="InterPro" id="IPR001810">
    <property type="entry name" value="F-box_dom"/>
</dbReference>
<accession>A0A165K356</accession>
<dbReference type="InParanoid" id="A0A165K356"/>
<feature type="domain" description="F-box" evidence="2">
    <location>
        <begin position="56"/>
        <end position="96"/>
    </location>
</feature>
<protein>
    <recommendedName>
        <fullName evidence="2">F-box domain-containing protein</fullName>
    </recommendedName>
</protein>
<dbReference type="SUPFAM" id="SSF81383">
    <property type="entry name" value="F-box domain"/>
    <property type="match status" value="1"/>
</dbReference>
<dbReference type="InterPro" id="IPR036047">
    <property type="entry name" value="F-box-like_dom_sf"/>
</dbReference>
<feature type="compositionally biased region" description="Polar residues" evidence="1">
    <location>
        <begin position="552"/>
        <end position="562"/>
    </location>
</feature>
<dbReference type="OrthoDB" id="3332373at2759"/>
<reference evidence="3 4" key="1">
    <citation type="journal article" date="2016" name="Mol. Biol. Evol.">
        <title>Comparative Genomics of Early-Diverging Mushroom-Forming Fungi Provides Insights into the Origins of Lignocellulose Decay Capabilities.</title>
        <authorList>
            <person name="Nagy L.G."/>
            <person name="Riley R."/>
            <person name="Tritt A."/>
            <person name="Adam C."/>
            <person name="Daum C."/>
            <person name="Floudas D."/>
            <person name="Sun H."/>
            <person name="Yadav J.S."/>
            <person name="Pangilinan J."/>
            <person name="Larsson K.H."/>
            <person name="Matsuura K."/>
            <person name="Barry K."/>
            <person name="Labutti K."/>
            <person name="Kuo R."/>
            <person name="Ohm R.A."/>
            <person name="Bhattacharya S.S."/>
            <person name="Shirouzu T."/>
            <person name="Yoshinaga Y."/>
            <person name="Martin F.M."/>
            <person name="Grigoriev I.V."/>
            <person name="Hibbett D.S."/>
        </authorList>
    </citation>
    <scope>NUCLEOTIDE SEQUENCE [LARGE SCALE GENOMIC DNA]</scope>
    <source>
        <strain evidence="3 4">HHB12029</strain>
    </source>
</reference>
<feature type="region of interest" description="Disordered" evidence="1">
    <location>
        <begin position="552"/>
        <end position="572"/>
    </location>
</feature>
<name>A0A165K356_EXIGL</name>
<evidence type="ECO:0000256" key="1">
    <source>
        <dbReference type="SAM" id="MobiDB-lite"/>
    </source>
</evidence>